<name>A0A644YBD3_9ZZZZ</name>
<dbReference type="AlphaFoldDB" id="A0A644YBD3"/>
<reference evidence="1" key="1">
    <citation type="submission" date="2019-08" db="EMBL/GenBank/DDBJ databases">
        <authorList>
            <person name="Kucharzyk K."/>
            <person name="Murdoch R.W."/>
            <person name="Higgins S."/>
            <person name="Loffler F."/>
        </authorList>
    </citation>
    <scope>NUCLEOTIDE SEQUENCE</scope>
</reference>
<dbReference type="Pfam" id="PF07873">
    <property type="entry name" value="YabP"/>
    <property type="match status" value="1"/>
</dbReference>
<evidence type="ECO:0000313" key="1">
    <source>
        <dbReference type="EMBL" id="MPM25268.1"/>
    </source>
</evidence>
<dbReference type="NCBIfam" id="TIGR02892">
    <property type="entry name" value="spore_yabP"/>
    <property type="match status" value="1"/>
</dbReference>
<comment type="caution">
    <text evidence="1">The sequence shown here is derived from an EMBL/GenBank/DDBJ whole genome shotgun (WGS) entry which is preliminary data.</text>
</comment>
<dbReference type="InterPro" id="IPR038705">
    <property type="entry name" value="YabP_sf"/>
</dbReference>
<dbReference type="EMBL" id="VSSQ01004456">
    <property type="protein sequence ID" value="MPM25268.1"/>
    <property type="molecule type" value="Genomic_DNA"/>
</dbReference>
<protein>
    <submittedName>
        <fullName evidence="1">Spore protein YabP</fullName>
    </submittedName>
</protein>
<accession>A0A644YBD3</accession>
<proteinExistence type="predicted"/>
<organism evidence="1">
    <name type="scientific">bioreactor metagenome</name>
    <dbReference type="NCBI Taxonomy" id="1076179"/>
    <lineage>
        <taxon>unclassified sequences</taxon>
        <taxon>metagenomes</taxon>
        <taxon>ecological metagenomes</taxon>
    </lineage>
</organism>
<dbReference type="PIRSF" id="PIRSF011576">
    <property type="entry name" value="YabP"/>
    <property type="match status" value="1"/>
</dbReference>
<dbReference type="Gene3D" id="2.60.40.2000">
    <property type="match status" value="1"/>
</dbReference>
<sequence length="84" mass="9048">MGHNITMEGRGSLAVTGVEDVAAFDENQIALYTSEGMLIISGVQLHINKLSVESGEMAIEGVIDSLEYTEQMKKRGGFIAKLFG</sequence>
<dbReference type="InterPro" id="IPR022476">
    <property type="entry name" value="Spore_YabP/YqfC"/>
</dbReference>
<gene>
    <name evidence="1" type="primary">yabP_5</name>
    <name evidence="1" type="ORF">SDC9_71758</name>
</gene>
<dbReference type="GO" id="GO:0030435">
    <property type="term" value="P:sporulation resulting in formation of a cellular spore"/>
    <property type="evidence" value="ECO:0007669"/>
    <property type="project" value="InterPro"/>
</dbReference>
<dbReference type="InterPro" id="IPR012504">
    <property type="entry name" value="Spore_YabP"/>
</dbReference>